<keyword evidence="2" id="KW-0378">Hydrolase</keyword>
<evidence type="ECO:0000256" key="5">
    <source>
        <dbReference type="ARBA" id="ARBA00023295"/>
    </source>
</evidence>
<dbReference type="PANTHER" id="PTHR42909">
    <property type="entry name" value="ZGC:136858"/>
    <property type="match status" value="1"/>
</dbReference>
<accession>Q24FS1</accession>
<dbReference type="GO" id="GO:0046872">
    <property type="term" value="F:metal ion binding"/>
    <property type="evidence" value="ECO:0007669"/>
    <property type="project" value="UniProtKB-KW"/>
</dbReference>
<dbReference type="GO" id="GO:0004730">
    <property type="term" value="F:pseudouridylate synthase activity"/>
    <property type="evidence" value="ECO:0007669"/>
    <property type="project" value="InterPro"/>
</dbReference>
<dbReference type="InterPro" id="IPR007342">
    <property type="entry name" value="PsuG"/>
</dbReference>
<dbReference type="OrthoDB" id="198885at2759"/>
<dbReference type="HAMAP" id="MF_01876">
    <property type="entry name" value="PsiMP_glycosidase"/>
    <property type="match status" value="1"/>
</dbReference>
<keyword evidence="3" id="KW-0464">Manganese</keyword>
<dbReference type="SUPFAM" id="SSF110581">
    <property type="entry name" value="Indigoidine synthase A-like"/>
    <property type="match status" value="1"/>
</dbReference>
<dbReference type="InterPro" id="IPR022830">
    <property type="entry name" value="Indigdn_synthA-like"/>
</dbReference>
<dbReference type="Gene3D" id="3.40.1790.10">
    <property type="entry name" value="Indigoidine synthase domain"/>
    <property type="match status" value="1"/>
</dbReference>
<dbReference type="STRING" id="312017.Q24FS1"/>
<dbReference type="RefSeq" id="XP_001026869.1">
    <property type="nucleotide sequence ID" value="XM_001026869.1"/>
</dbReference>
<evidence type="ECO:0000313" key="6">
    <source>
        <dbReference type="EMBL" id="EAS06624.1"/>
    </source>
</evidence>
<dbReference type="Pfam" id="PF04227">
    <property type="entry name" value="Indigoidine_A"/>
    <property type="match status" value="1"/>
</dbReference>
<dbReference type="EMBL" id="GG662268">
    <property type="protein sequence ID" value="EAS06624.1"/>
    <property type="molecule type" value="Genomic_DNA"/>
</dbReference>
<evidence type="ECO:0000256" key="3">
    <source>
        <dbReference type="ARBA" id="ARBA00023211"/>
    </source>
</evidence>
<evidence type="ECO:0000256" key="1">
    <source>
        <dbReference type="ARBA" id="ARBA00022723"/>
    </source>
</evidence>
<sequence>MSNLSHLPIDIAPHIKEALQNNGPVVALESTIITHGMEYPNNVNCALEVEECVRQGGGIPATIAIIQGRIKIGITKEEIDYLGKEGRKCKKCSRRDLAVCLVQKLNGSTTVAATMICAKYAGIKVFVTGGIGGVHRGAEQTFDISADLKELGSTQVAVICAGAKSILDIPKTLEYLETEGVPILGYKTDKFPEFFVSDSGFKTSSSIASDKECAEVIHMQFSRLNLQNGILITVPVPAEHEADGEKVKEAINQALKEHDELGITGPESTPFLLKRVNEITGGESSKSNIALIKNNAVTGGRIAKELSLIASKKD</sequence>
<dbReference type="Proteomes" id="UP000009168">
    <property type="component" value="Unassembled WGS sequence"/>
</dbReference>
<evidence type="ECO:0000256" key="4">
    <source>
        <dbReference type="ARBA" id="ARBA00023239"/>
    </source>
</evidence>
<keyword evidence="7" id="KW-1185">Reference proteome</keyword>
<keyword evidence="5 6" id="KW-0326">Glycosidase</keyword>
<dbReference type="GO" id="GO:0016798">
    <property type="term" value="F:hydrolase activity, acting on glycosyl bonds"/>
    <property type="evidence" value="ECO:0007669"/>
    <property type="project" value="UniProtKB-KW"/>
</dbReference>
<dbReference type="InParanoid" id="Q24FS1"/>
<dbReference type="GO" id="GO:0005737">
    <property type="term" value="C:cytoplasm"/>
    <property type="evidence" value="ECO:0007669"/>
    <property type="project" value="TreeGrafter"/>
</dbReference>
<reference evidence="7" key="1">
    <citation type="journal article" date="2006" name="PLoS Biol.">
        <title>Macronuclear genome sequence of the ciliate Tetrahymena thermophila, a model eukaryote.</title>
        <authorList>
            <person name="Eisen J.A."/>
            <person name="Coyne R.S."/>
            <person name="Wu M."/>
            <person name="Wu D."/>
            <person name="Thiagarajan M."/>
            <person name="Wortman J.R."/>
            <person name="Badger J.H."/>
            <person name="Ren Q."/>
            <person name="Amedeo P."/>
            <person name="Jones K.M."/>
            <person name="Tallon L.J."/>
            <person name="Delcher A.L."/>
            <person name="Salzberg S.L."/>
            <person name="Silva J.C."/>
            <person name="Haas B.J."/>
            <person name="Majoros W.H."/>
            <person name="Farzad M."/>
            <person name="Carlton J.M."/>
            <person name="Smith R.K. Jr."/>
            <person name="Garg J."/>
            <person name="Pearlman R.E."/>
            <person name="Karrer K.M."/>
            <person name="Sun L."/>
            <person name="Manning G."/>
            <person name="Elde N.C."/>
            <person name="Turkewitz A.P."/>
            <person name="Asai D.J."/>
            <person name="Wilkes D.E."/>
            <person name="Wang Y."/>
            <person name="Cai H."/>
            <person name="Collins K."/>
            <person name="Stewart B.A."/>
            <person name="Lee S.R."/>
            <person name="Wilamowska K."/>
            <person name="Weinberg Z."/>
            <person name="Ruzzo W.L."/>
            <person name="Wloga D."/>
            <person name="Gaertig J."/>
            <person name="Frankel J."/>
            <person name="Tsao C.-C."/>
            <person name="Gorovsky M.A."/>
            <person name="Keeling P.J."/>
            <person name="Waller R.F."/>
            <person name="Patron N.J."/>
            <person name="Cherry J.M."/>
            <person name="Stover N.A."/>
            <person name="Krieger C.J."/>
            <person name="del Toro C."/>
            <person name="Ryder H.F."/>
            <person name="Williamson S.C."/>
            <person name="Barbeau R.A."/>
            <person name="Hamilton E.P."/>
            <person name="Orias E."/>
        </authorList>
    </citation>
    <scope>NUCLEOTIDE SEQUENCE [LARGE SCALE GENOMIC DNA]</scope>
    <source>
        <strain evidence="7">SB210</strain>
    </source>
</reference>
<name>Q24FS1_TETTS</name>
<dbReference type="eggNOG" id="KOG3009">
    <property type="taxonomic scope" value="Eukaryota"/>
</dbReference>
<evidence type="ECO:0000313" key="7">
    <source>
        <dbReference type="Proteomes" id="UP000009168"/>
    </source>
</evidence>
<keyword evidence="1" id="KW-0479">Metal-binding</keyword>
<organism evidence="6 7">
    <name type="scientific">Tetrahymena thermophila (strain SB210)</name>
    <dbReference type="NCBI Taxonomy" id="312017"/>
    <lineage>
        <taxon>Eukaryota</taxon>
        <taxon>Sar</taxon>
        <taxon>Alveolata</taxon>
        <taxon>Ciliophora</taxon>
        <taxon>Intramacronucleata</taxon>
        <taxon>Oligohymenophorea</taxon>
        <taxon>Hymenostomatida</taxon>
        <taxon>Tetrahymenina</taxon>
        <taxon>Tetrahymenidae</taxon>
        <taxon>Tetrahymena</taxon>
    </lineage>
</organism>
<dbReference type="PANTHER" id="PTHR42909:SF1">
    <property type="entry name" value="CARBOHYDRATE KINASE PFKB DOMAIN-CONTAINING PROTEIN"/>
    <property type="match status" value="1"/>
</dbReference>
<evidence type="ECO:0000256" key="2">
    <source>
        <dbReference type="ARBA" id="ARBA00022801"/>
    </source>
</evidence>
<proteinExistence type="inferred from homology"/>
<dbReference type="HOGENOM" id="CLU_012201_0_1_1"/>
<dbReference type="OMA" id="GVHREWT"/>
<dbReference type="KEGG" id="tet:TTHERM_01344690"/>
<dbReference type="GeneID" id="7833882"/>
<keyword evidence="4" id="KW-0456">Lyase</keyword>
<protein>
    <submittedName>
        <fullName evidence="6">Pseudouridine-5'-phosphate glycosidase</fullName>
    </submittedName>
</protein>
<dbReference type="AlphaFoldDB" id="Q24FS1"/>
<gene>
    <name evidence="6" type="ORF">TTHERM_01344690</name>
</gene>